<keyword evidence="2" id="KW-0336">GPI-anchor</keyword>
<accession>A0A6P3X4W0</accession>
<evidence type="ECO:0000256" key="6">
    <source>
        <dbReference type="ARBA" id="ARBA00023136"/>
    </source>
</evidence>
<evidence type="ECO:0000256" key="4">
    <source>
        <dbReference type="ARBA" id="ARBA00022729"/>
    </source>
</evidence>
<dbReference type="InterPro" id="IPR045860">
    <property type="entry name" value="Snake_toxin-like_sf"/>
</dbReference>
<dbReference type="GO" id="GO:0030431">
    <property type="term" value="P:sleep"/>
    <property type="evidence" value="ECO:0007669"/>
    <property type="project" value="InterPro"/>
</dbReference>
<evidence type="ECO:0000256" key="8">
    <source>
        <dbReference type="ARBA" id="ARBA00023288"/>
    </source>
</evidence>
<dbReference type="GO" id="GO:0032222">
    <property type="term" value="P:regulation of synaptic transmission, cholinergic"/>
    <property type="evidence" value="ECO:0007669"/>
    <property type="project" value="InterPro"/>
</dbReference>
<evidence type="ECO:0000256" key="3">
    <source>
        <dbReference type="ARBA" id="ARBA00022692"/>
    </source>
</evidence>
<keyword evidence="7" id="KW-0325">Glycoprotein</keyword>
<dbReference type="Proteomes" id="UP000515204">
    <property type="component" value="Unplaced"/>
</dbReference>
<dbReference type="RefSeq" id="XP_014473355.1">
    <property type="nucleotide sequence ID" value="XM_014617869.1"/>
</dbReference>
<keyword evidence="5" id="KW-1133">Transmembrane helix</keyword>
<keyword evidence="8" id="KW-0449">Lipoprotein</keyword>
<dbReference type="InterPro" id="IPR031424">
    <property type="entry name" value="QVR-like"/>
</dbReference>
<reference evidence="10" key="1">
    <citation type="submission" date="2025-08" db="UniProtKB">
        <authorList>
            <consortium name="RefSeq"/>
        </authorList>
    </citation>
    <scope>IDENTIFICATION</scope>
</reference>
<dbReference type="InterPro" id="IPR050975">
    <property type="entry name" value="Sleep_regulator"/>
</dbReference>
<evidence type="ECO:0000313" key="10">
    <source>
        <dbReference type="RefSeq" id="XP_014473355.1"/>
    </source>
</evidence>
<evidence type="ECO:0000256" key="7">
    <source>
        <dbReference type="ARBA" id="ARBA00023180"/>
    </source>
</evidence>
<protein>
    <submittedName>
        <fullName evidence="10">Uncharacterized protein LOC106743731 isoform X1</fullName>
    </submittedName>
</protein>
<dbReference type="Pfam" id="PF17064">
    <property type="entry name" value="QVR"/>
    <property type="match status" value="1"/>
</dbReference>
<dbReference type="OrthoDB" id="6083863at2759"/>
<keyword evidence="6" id="KW-0472">Membrane</keyword>
<dbReference type="PANTHER" id="PTHR33562:SF17">
    <property type="entry name" value="PROTEIN QUIVER"/>
    <property type="match status" value="1"/>
</dbReference>
<gene>
    <name evidence="10" type="primary">LOC106743731</name>
</gene>
<organism evidence="9 10">
    <name type="scientific">Dinoponera quadriceps</name>
    <name type="common">South American ant</name>
    <dbReference type="NCBI Taxonomy" id="609295"/>
    <lineage>
        <taxon>Eukaryota</taxon>
        <taxon>Metazoa</taxon>
        <taxon>Ecdysozoa</taxon>
        <taxon>Arthropoda</taxon>
        <taxon>Hexapoda</taxon>
        <taxon>Insecta</taxon>
        <taxon>Pterygota</taxon>
        <taxon>Neoptera</taxon>
        <taxon>Endopterygota</taxon>
        <taxon>Hymenoptera</taxon>
        <taxon>Apocrita</taxon>
        <taxon>Aculeata</taxon>
        <taxon>Formicoidea</taxon>
        <taxon>Formicidae</taxon>
        <taxon>Ponerinae</taxon>
        <taxon>Ponerini</taxon>
        <taxon>Dinoponera</taxon>
    </lineage>
</organism>
<dbReference type="SUPFAM" id="SSF57302">
    <property type="entry name" value="Snake toxin-like"/>
    <property type="match status" value="1"/>
</dbReference>
<comment type="subcellular location">
    <subcellularLocation>
        <location evidence="1">Membrane</location>
        <topology evidence="1">Lipid-anchor</topology>
        <topology evidence="1">GPI-anchor</topology>
    </subcellularLocation>
</comment>
<keyword evidence="4" id="KW-0732">Signal</keyword>
<keyword evidence="3" id="KW-0812">Transmembrane</keyword>
<dbReference type="AlphaFoldDB" id="A0A6P3X4W0"/>
<evidence type="ECO:0000313" key="9">
    <source>
        <dbReference type="Proteomes" id="UP000515204"/>
    </source>
</evidence>
<evidence type="ECO:0000256" key="5">
    <source>
        <dbReference type="ARBA" id="ARBA00022989"/>
    </source>
</evidence>
<dbReference type="GeneID" id="106743731"/>
<dbReference type="PANTHER" id="PTHR33562">
    <property type="entry name" value="ATILLA, ISOFORM B-RELATED-RELATED"/>
    <property type="match status" value="1"/>
</dbReference>
<evidence type="ECO:0000256" key="1">
    <source>
        <dbReference type="ARBA" id="ARBA00004589"/>
    </source>
</evidence>
<sequence>MRRRRRKEGTVVCAPPVVGDCTGAAGAPRVQRGWDLPHSAAYSRRGKLGDSVDGYRRVSCYASGCDRERGARSAASPCLVVALLILGRDDVYHSLPLLPGRRRRRRRRQRARLPCDNRGIRVERKHAHGPAIATMIANRAALITGLVLVVLAATFDRGEAIICYQCNSEYDPRCGDPFDPYTLGTVNCSFQPRLEHLSQLEPTLCRKISQRVYGKVRVVRSCGYITDVMDNGACLLRTGTHDVRATYCSCTGDLCNSALESRTPSLLLPLASLLTAVLATPSLLLSCPIAPPRTSTLSIA</sequence>
<keyword evidence="9" id="KW-1185">Reference proteome</keyword>
<evidence type="ECO:0000256" key="2">
    <source>
        <dbReference type="ARBA" id="ARBA00022622"/>
    </source>
</evidence>
<proteinExistence type="predicted"/>
<name>A0A6P3X4W0_DINQU</name>
<dbReference type="KEGG" id="dqu:106743731"/>
<dbReference type="GO" id="GO:0098552">
    <property type="term" value="C:side of membrane"/>
    <property type="evidence" value="ECO:0007669"/>
    <property type="project" value="UniProtKB-KW"/>
</dbReference>